<dbReference type="Proteomes" id="UP000765509">
    <property type="component" value="Unassembled WGS sequence"/>
</dbReference>
<sequence length="127" mass="14153">MPTLIISSKFSFQDQIPLEPLCPIRLNSLNRLLPYLGAQELTIQGRGGTVTTTSLALLLDGCGNPTWSQVGANWSRHNFYGQLAPLGVLWHPRHNTFQWPFYGLRPYPAVIGLLGQFPLHQPPGLHL</sequence>
<accession>A0A9Q3QD71</accession>
<dbReference type="AlphaFoldDB" id="A0A9Q3QD71"/>
<evidence type="ECO:0000313" key="1">
    <source>
        <dbReference type="EMBL" id="MBW0594034.1"/>
    </source>
</evidence>
<organism evidence="1 2">
    <name type="scientific">Austropuccinia psidii MF-1</name>
    <dbReference type="NCBI Taxonomy" id="1389203"/>
    <lineage>
        <taxon>Eukaryota</taxon>
        <taxon>Fungi</taxon>
        <taxon>Dikarya</taxon>
        <taxon>Basidiomycota</taxon>
        <taxon>Pucciniomycotina</taxon>
        <taxon>Pucciniomycetes</taxon>
        <taxon>Pucciniales</taxon>
        <taxon>Sphaerophragmiaceae</taxon>
        <taxon>Austropuccinia</taxon>
    </lineage>
</organism>
<gene>
    <name evidence="1" type="ORF">O181_133749</name>
</gene>
<evidence type="ECO:0000313" key="2">
    <source>
        <dbReference type="Proteomes" id="UP000765509"/>
    </source>
</evidence>
<protein>
    <submittedName>
        <fullName evidence="1">Uncharacterized protein</fullName>
    </submittedName>
</protein>
<dbReference type="EMBL" id="AVOT02158089">
    <property type="protein sequence ID" value="MBW0594034.1"/>
    <property type="molecule type" value="Genomic_DNA"/>
</dbReference>
<name>A0A9Q3QD71_9BASI</name>
<proteinExistence type="predicted"/>
<comment type="caution">
    <text evidence="1">The sequence shown here is derived from an EMBL/GenBank/DDBJ whole genome shotgun (WGS) entry which is preliminary data.</text>
</comment>
<reference evidence="1" key="1">
    <citation type="submission" date="2021-03" db="EMBL/GenBank/DDBJ databases">
        <title>Draft genome sequence of rust myrtle Austropuccinia psidii MF-1, a brazilian biotype.</title>
        <authorList>
            <person name="Quecine M.C."/>
            <person name="Pachon D.M.R."/>
            <person name="Bonatelli M.L."/>
            <person name="Correr F.H."/>
            <person name="Franceschini L.M."/>
            <person name="Leite T.F."/>
            <person name="Margarido G.R.A."/>
            <person name="Almeida C.A."/>
            <person name="Ferrarezi J.A."/>
            <person name="Labate C.A."/>
        </authorList>
    </citation>
    <scope>NUCLEOTIDE SEQUENCE</scope>
    <source>
        <strain evidence="1">MF-1</strain>
    </source>
</reference>
<keyword evidence="2" id="KW-1185">Reference proteome</keyword>